<accession>A0ABW6PHV4</accession>
<evidence type="ECO:0000313" key="2">
    <source>
        <dbReference type="EMBL" id="MFF0541905.1"/>
    </source>
</evidence>
<organism evidence="2 3">
    <name type="scientific">Nocardia thailandica</name>
    <dbReference type="NCBI Taxonomy" id="257275"/>
    <lineage>
        <taxon>Bacteria</taxon>
        <taxon>Bacillati</taxon>
        <taxon>Actinomycetota</taxon>
        <taxon>Actinomycetes</taxon>
        <taxon>Mycobacteriales</taxon>
        <taxon>Nocardiaceae</taxon>
        <taxon>Nocardia</taxon>
    </lineage>
</organism>
<dbReference type="Proteomes" id="UP001601444">
    <property type="component" value="Unassembled WGS sequence"/>
</dbReference>
<dbReference type="EMBL" id="JBIAMX010000002">
    <property type="protein sequence ID" value="MFF0541905.1"/>
    <property type="molecule type" value="Genomic_DNA"/>
</dbReference>
<name>A0ABW6PHV4_9NOCA</name>
<feature type="compositionally biased region" description="Pro residues" evidence="1">
    <location>
        <begin position="33"/>
        <end position="45"/>
    </location>
</feature>
<feature type="compositionally biased region" description="Basic and acidic residues" evidence="1">
    <location>
        <begin position="1"/>
        <end position="11"/>
    </location>
</feature>
<sequence length="391" mass="40672">MNDRCDPDVARWWENGPVWTRRPGERSQDDPLPGTPIAPPTPNAPLPRLTAGLRMPDAVWARPAAERGAAIPPVYGPDAGPAAQAPGTMRATPGPALLGPVPADLGVEATVAALTPPDATPGPPVPGESAQTAPPVLCIGRLAAPGSSAIADRCAGTAESPCRGVQVARKLARLAAVRAAEAPAAAEVQLRRALLIGSCGASPRELALLRAQLVGVIAGQAGREADAAEAALAAARAWRPISAADTAHYTVVAARALRRAGRHAEAVAAFEKPLLGTRTPYTGAQLSAVRAEYADSMRRLGRHRDAAWQFTEAARLIAGRADDRHRHAELVWAAATAREQCGQLEAAVAGYVRAGVLWDQLDLQGPRERCLSAAARVWDALAAGGPRPPTR</sequence>
<protein>
    <recommendedName>
        <fullName evidence="4">DUF2510 domain-containing protein</fullName>
    </recommendedName>
</protein>
<evidence type="ECO:0000256" key="1">
    <source>
        <dbReference type="SAM" id="MobiDB-lite"/>
    </source>
</evidence>
<dbReference type="InterPro" id="IPR011990">
    <property type="entry name" value="TPR-like_helical_dom_sf"/>
</dbReference>
<keyword evidence="3" id="KW-1185">Reference proteome</keyword>
<feature type="compositionally biased region" description="Low complexity" evidence="1">
    <location>
        <begin position="76"/>
        <end position="87"/>
    </location>
</feature>
<proteinExistence type="predicted"/>
<evidence type="ECO:0008006" key="4">
    <source>
        <dbReference type="Google" id="ProtNLM"/>
    </source>
</evidence>
<feature type="region of interest" description="Disordered" evidence="1">
    <location>
        <begin position="71"/>
        <end position="90"/>
    </location>
</feature>
<dbReference type="RefSeq" id="WP_387698966.1">
    <property type="nucleotide sequence ID" value="NZ_JBIAMX010000002.1"/>
</dbReference>
<feature type="region of interest" description="Disordered" evidence="1">
    <location>
        <begin position="1"/>
        <end position="48"/>
    </location>
</feature>
<comment type="caution">
    <text evidence="2">The sequence shown here is derived from an EMBL/GenBank/DDBJ whole genome shotgun (WGS) entry which is preliminary data.</text>
</comment>
<reference evidence="2 3" key="1">
    <citation type="submission" date="2024-10" db="EMBL/GenBank/DDBJ databases">
        <title>The Natural Products Discovery Center: Release of the First 8490 Sequenced Strains for Exploring Actinobacteria Biosynthetic Diversity.</title>
        <authorList>
            <person name="Kalkreuter E."/>
            <person name="Kautsar S.A."/>
            <person name="Yang D."/>
            <person name="Bader C.D."/>
            <person name="Teijaro C.N."/>
            <person name="Fluegel L."/>
            <person name="Davis C.M."/>
            <person name="Simpson J.R."/>
            <person name="Lauterbach L."/>
            <person name="Steele A.D."/>
            <person name="Gui C."/>
            <person name="Meng S."/>
            <person name="Li G."/>
            <person name="Viehrig K."/>
            <person name="Ye F."/>
            <person name="Su P."/>
            <person name="Kiefer A.F."/>
            <person name="Nichols A."/>
            <person name="Cepeda A.J."/>
            <person name="Yan W."/>
            <person name="Fan B."/>
            <person name="Jiang Y."/>
            <person name="Adhikari A."/>
            <person name="Zheng C.-J."/>
            <person name="Schuster L."/>
            <person name="Cowan T.M."/>
            <person name="Smanski M.J."/>
            <person name="Chevrette M.G."/>
            <person name="De Carvalho L.P.S."/>
            <person name="Shen B."/>
        </authorList>
    </citation>
    <scope>NUCLEOTIDE SEQUENCE [LARGE SCALE GENOMIC DNA]</scope>
    <source>
        <strain evidence="2 3">NPDC004045</strain>
    </source>
</reference>
<gene>
    <name evidence="2" type="ORF">ACFYTF_03625</name>
</gene>
<evidence type="ECO:0000313" key="3">
    <source>
        <dbReference type="Proteomes" id="UP001601444"/>
    </source>
</evidence>
<dbReference type="SUPFAM" id="SSF48452">
    <property type="entry name" value="TPR-like"/>
    <property type="match status" value="1"/>
</dbReference>